<feature type="transmembrane region" description="Helical" evidence="15">
    <location>
        <begin position="54"/>
        <end position="71"/>
    </location>
</feature>
<dbReference type="Proteomes" id="UP001519654">
    <property type="component" value="Unassembled WGS sequence"/>
</dbReference>
<dbReference type="PANTHER" id="PTHR24421">
    <property type="entry name" value="NITRATE/NITRITE SENSOR PROTEIN NARX-RELATED"/>
    <property type="match status" value="1"/>
</dbReference>
<dbReference type="InterPro" id="IPR050482">
    <property type="entry name" value="Sensor_HK_TwoCompSys"/>
</dbReference>
<feature type="transmembrane region" description="Helical" evidence="15">
    <location>
        <begin position="123"/>
        <end position="141"/>
    </location>
</feature>
<dbReference type="EC" id="2.7.13.3" evidence="4"/>
<feature type="transmembrane region" description="Helical" evidence="15">
    <location>
        <begin position="28"/>
        <end position="47"/>
    </location>
</feature>
<comment type="function">
    <text evidence="13">Member of the two-component regulatory system NreB/NreC involved in the control of dissimilatory nitrate/nitrite reduction in response to oxygen. NreB functions as a direct oxygen sensor histidine kinase which is autophosphorylated, in the absence of oxygen, probably at the conserved histidine residue, and transfers its phosphate group probably to a conserved aspartate residue of NreC. NreB/NreC activates the expression of the nitrate (narGHJI) and nitrite (nir) reductase operons, as well as the putative nitrate transporter gene narT.</text>
</comment>
<evidence type="ECO:0000256" key="6">
    <source>
        <dbReference type="ARBA" id="ARBA00022485"/>
    </source>
</evidence>
<evidence type="ECO:0000256" key="5">
    <source>
        <dbReference type="ARBA" id="ARBA00017322"/>
    </source>
</evidence>
<dbReference type="RefSeq" id="WP_215789258.1">
    <property type="nucleotide sequence ID" value="NZ_JAHKKG010000006.1"/>
</dbReference>
<dbReference type="EMBL" id="JAHKKG010000006">
    <property type="protein sequence ID" value="MBU2666063.1"/>
    <property type="molecule type" value="Genomic_DNA"/>
</dbReference>
<evidence type="ECO:0000256" key="13">
    <source>
        <dbReference type="ARBA" id="ARBA00024827"/>
    </source>
</evidence>
<dbReference type="Pfam" id="PF07730">
    <property type="entry name" value="HisKA_3"/>
    <property type="match status" value="1"/>
</dbReference>
<evidence type="ECO:0000256" key="8">
    <source>
        <dbReference type="ARBA" id="ARBA00022679"/>
    </source>
</evidence>
<keyword evidence="10" id="KW-0408">Iron</keyword>
<evidence type="ECO:0000256" key="4">
    <source>
        <dbReference type="ARBA" id="ARBA00012438"/>
    </source>
</evidence>
<dbReference type="InterPro" id="IPR003594">
    <property type="entry name" value="HATPase_dom"/>
</dbReference>
<keyword evidence="6" id="KW-0004">4Fe-4S</keyword>
<dbReference type="Gene3D" id="3.30.565.10">
    <property type="entry name" value="Histidine kinase-like ATPase, C-terminal domain"/>
    <property type="match status" value="1"/>
</dbReference>
<keyword evidence="15" id="KW-1133">Transmembrane helix</keyword>
<keyword evidence="8" id="KW-0808">Transferase</keyword>
<feature type="transmembrane region" description="Helical" evidence="15">
    <location>
        <begin position="83"/>
        <end position="111"/>
    </location>
</feature>
<accession>A0ABS5YTN8</accession>
<evidence type="ECO:0000256" key="7">
    <source>
        <dbReference type="ARBA" id="ARBA00022490"/>
    </source>
</evidence>
<keyword evidence="12" id="KW-0411">Iron-sulfur</keyword>
<dbReference type="SUPFAM" id="SSF55874">
    <property type="entry name" value="ATPase domain of HSP90 chaperone/DNA topoisomerase II/histidine kinase"/>
    <property type="match status" value="1"/>
</dbReference>
<dbReference type="Gene3D" id="1.20.5.1930">
    <property type="match status" value="1"/>
</dbReference>
<dbReference type="Pfam" id="PF02518">
    <property type="entry name" value="HATPase_c"/>
    <property type="match status" value="1"/>
</dbReference>
<organism evidence="18 19">
    <name type="scientific">Paractinoplanes bogorensis</name>
    <dbReference type="NCBI Taxonomy" id="1610840"/>
    <lineage>
        <taxon>Bacteria</taxon>
        <taxon>Bacillati</taxon>
        <taxon>Actinomycetota</taxon>
        <taxon>Actinomycetes</taxon>
        <taxon>Micromonosporales</taxon>
        <taxon>Micromonosporaceae</taxon>
        <taxon>Paractinoplanes</taxon>
    </lineage>
</organism>
<dbReference type="PRINTS" id="PR00344">
    <property type="entry name" value="BCTRLSENSOR"/>
</dbReference>
<dbReference type="InterPro" id="IPR004358">
    <property type="entry name" value="Sig_transdc_His_kin-like_C"/>
</dbReference>
<comment type="cofactor">
    <cofactor evidence="2">
        <name>[4Fe-4S] cluster</name>
        <dbReference type="ChEBI" id="CHEBI:49883"/>
    </cofactor>
</comment>
<evidence type="ECO:0000259" key="16">
    <source>
        <dbReference type="Pfam" id="PF02518"/>
    </source>
</evidence>
<dbReference type="CDD" id="cd16917">
    <property type="entry name" value="HATPase_UhpB-NarQ-NarX-like"/>
    <property type="match status" value="1"/>
</dbReference>
<keyword evidence="7" id="KW-0963">Cytoplasm</keyword>
<evidence type="ECO:0000256" key="11">
    <source>
        <dbReference type="ARBA" id="ARBA00023012"/>
    </source>
</evidence>
<feature type="domain" description="Histidine kinase/HSP90-like ATPase" evidence="16">
    <location>
        <begin position="264"/>
        <end position="350"/>
    </location>
</feature>
<keyword evidence="19" id="KW-1185">Reference proteome</keyword>
<dbReference type="InterPro" id="IPR036890">
    <property type="entry name" value="HATPase_C_sf"/>
</dbReference>
<evidence type="ECO:0000256" key="12">
    <source>
        <dbReference type="ARBA" id="ARBA00023014"/>
    </source>
</evidence>
<evidence type="ECO:0000256" key="1">
    <source>
        <dbReference type="ARBA" id="ARBA00000085"/>
    </source>
</evidence>
<keyword evidence="9 18" id="KW-0418">Kinase</keyword>
<evidence type="ECO:0000256" key="10">
    <source>
        <dbReference type="ARBA" id="ARBA00023004"/>
    </source>
</evidence>
<gene>
    <name evidence="18" type="ORF">KOI35_21345</name>
</gene>
<dbReference type="GO" id="GO:0016301">
    <property type="term" value="F:kinase activity"/>
    <property type="evidence" value="ECO:0007669"/>
    <property type="project" value="UniProtKB-KW"/>
</dbReference>
<comment type="caution">
    <text evidence="18">The sequence shown here is derived from an EMBL/GenBank/DDBJ whole genome shotgun (WGS) entry which is preliminary data.</text>
</comment>
<proteinExistence type="predicted"/>
<evidence type="ECO:0000256" key="9">
    <source>
        <dbReference type="ARBA" id="ARBA00022777"/>
    </source>
</evidence>
<comment type="catalytic activity">
    <reaction evidence="1">
        <text>ATP + protein L-histidine = ADP + protein N-phospho-L-histidine.</text>
        <dbReference type="EC" id="2.7.13.3"/>
    </reaction>
</comment>
<evidence type="ECO:0000256" key="3">
    <source>
        <dbReference type="ARBA" id="ARBA00004496"/>
    </source>
</evidence>
<sequence length="351" mass="36823">MKRAMAAFTVAAFLTLLVDVGGGHREGIALLPGLVFTVAATLGFGAVERRTETLLRYAYVAGLVIAGFWVFHASAASVGSTLMLVVLVIQATLLLPPAAVAITVVLLPFFHAGMALSDGLREGLGLLAVGAFAAVVTTLLMREQQARAALAQAQLQVERLAAFEERNRVARDIHDGLGHALTVVQMQIKAARAAPDRAEEMLAKAQEQTENALREVRRSVGALREERPPVPLVESLRELAATAPAPTSVEVRGAERPLPPEAGESLFRAAQEGLTNVGKHAQARSATILVDYSHSSRVRLEVRDDGVGATGDTGGGFGLIGLRERAAQLGGSLTLDTAPGAGATLRMEVPG</sequence>
<keyword evidence="11" id="KW-0902">Two-component regulatory system</keyword>
<evidence type="ECO:0000313" key="19">
    <source>
        <dbReference type="Proteomes" id="UP001519654"/>
    </source>
</evidence>
<protein>
    <recommendedName>
        <fullName evidence="5">Oxygen sensor histidine kinase NreB</fullName>
        <ecNumber evidence="4">2.7.13.3</ecNumber>
    </recommendedName>
    <alternativeName>
        <fullName evidence="14">Nitrogen regulation protein B</fullName>
    </alternativeName>
</protein>
<evidence type="ECO:0000259" key="17">
    <source>
        <dbReference type="Pfam" id="PF07730"/>
    </source>
</evidence>
<evidence type="ECO:0000256" key="2">
    <source>
        <dbReference type="ARBA" id="ARBA00001966"/>
    </source>
</evidence>
<keyword evidence="6" id="KW-0479">Metal-binding</keyword>
<evidence type="ECO:0000313" key="18">
    <source>
        <dbReference type="EMBL" id="MBU2666063.1"/>
    </source>
</evidence>
<keyword evidence="15" id="KW-0812">Transmembrane</keyword>
<evidence type="ECO:0000256" key="14">
    <source>
        <dbReference type="ARBA" id="ARBA00030800"/>
    </source>
</evidence>
<feature type="domain" description="Signal transduction histidine kinase subgroup 3 dimerisation and phosphoacceptor" evidence="17">
    <location>
        <begin position="165"/>
        <end position="226"/>
    </location>
</feature>
<reference evidence="18 19" key="1">
    <citation type="submission" date="2021-06" db="EMBL/GenBank/DDBJ databases">
        <title>Actinoplanes lichenicola sp. nov., and Actinoplanes ovalisporus sp. nov., isolated from lichen in Thailand.</title>
        <authorList>
            <person name="Saeng-In P."/>
            <person name="Kanchanasin P."/>
            <person name="Yuki M."/>
            <person name="Kudo T."/>
            <person name="Ohkuma M."/>
            <person name="Phongsopitanun W."/>
            <person name="Tanasupawat S."/>
        </authorList>
    </citation>
    <scope>NUCLEOTIDE SEQUENCE [LARGE SCALE GENOMIC DNA]</scope>
    <source>
        <strain evidence="18 19">NBRC 110975</strain>
    </source>
</reference>
<keyword evidence="15" id="KW-0472">Membrane</keyword>
<evidence type="ECO:0000256" key="15">
    <source>
        <dbReference type="SAM" id="Phobius"/>
    </source>
</evidence>
<name>A0ABS5YTN8_9ACTN</name>
<comment type="subcellular location">
    <subcellularLocation>
        <location evidence="3">Cytoplasm</location>
    </subcellularLocation>
</comment>
<dbReference type="InterPro" id="IPR011712">
    <property type="entry name" value="Sig_transdc_His_kin_sub3_dim/P"/>
</dbReference>